<evidence type="ECO:0000313" key="1">
    <source>
        <dbReference type="EMBL" id="MFD0705632.1"/>
    </source>
</evidence>
<accession>A0ABW2YBZ1</accession>
<sequence>MSDTALNNLSKGIDTVDYSTLLLDPQNPRLPEDFTRTIKKNNDKEHSQEELLKHLYETGRLDEIARSYLQNGFFKSEPLIALKDGIVIEGNRRLAALKFLLHDDTAISAGLDEYETDEPITEEQKNRLLNIPVIFVDSREEVSAYLGYRHINGLKEWEPASKARYIYGRVQHYAQKNTATAFSKVGRETGGNARGVRNSYIQYSLLRLARDENGLYDLATQVLRERFGVWQRVTSGKVYEYINFDDSAQSLDDINSALQKVDFDKFESLLHDLCSSSRNQKPLLPDSRKASVYGDILSNPEALKVLRDTGDFETAEYIAKGSPVNSMLNRVQSMLYTVQNQIVGDVKTDNQTRVLIEQINKSVIMIKAVINQGEN</sequence>
<reference evidence="2" key="1">
    <citation type="journal article" date="2019" name="Int. J. Syst. Evol. Microbiol.">
        <title>The Global Catalogue of Microorganisms (GCM) 10K type strain sequencing project: providing services to taxonomists for standard genome sequencing and annotation.</title>
        <authorList>
            <consortium name="The Broad Institute Genomics Platform"/>
            <consortium name="The Broad Institute Genome Sequencing Center for Infectious Disease"/>
            <person name="Wu L."/>
            <person name="Ma J."/>
        </authorList>
    </citation>
    <scope>NUCLEOTIDE SEQUENCE [LARGE SCALE GENOMIC DNA]</scope>
    <source>
        <strain evidence="2">CCM 8604</strain>
    </source>
</reference>
<name>A0ABW2YBZ1_9BIFI</name>
<evidence type="ECO:0008006" key="3">
    <source>
        <dbReference type="Google" id="ProtNLM"/>
    </source>
</evidence>
<protein>
    <recommendedName>
        <fullName evidence="3">ParB/Sulfiredoxin domain-containing protein</fullName>
    </recommendedName>
</protein>
<dbReference type="Proteomes" id="UP001597036">
    <property type="component" value="Unassembled WGS sequence"/>
</dbReference>
<evidence type="ECO:0000313" key="2">
    <source>
        <dbReference type="Proteomes" id="UP001597036"/>
    </source>
</evidence>
<organism evidence="1 2">
    <name type="scientific">Alloscardovia venturai</name>
    <dbReference type="NCBI Taxonomy" id="1769421"/>
    <lineage>
        <taxon>Bacteria</taxon>
        <taxon>Bacillati</taxon>
        <taxon>Actinomycetota</taxon>
        <taxon>Actinomycetes</taxon>
        <taxon>Bifidobacteriales</taxon>
        <taxon>Bifidobacteriaceae</taxon>
        <taxon>Alloscardovia</taxon>
    </lineage>
</organism>
<dbReference type="EMBL" id="JBHTHQ010000025">
    <property type="protein sequence ID" value="MFD0705632.1"/>
    <property type="molecule type" value="Genomic_DNA"/>
</dbReference>
<dbReference type="RefSeq" id="WP_377939393.1">
    <property type="nucleotide sequence ID" value="NZ_JBHTHQ010000025.1"/>
</dbReference>
<keyword evidence="2" id="KW-1185">Reference proteome</keyword>
<proteinExistence type="predicted"/>
<comment type="caution">
    <text evidence="1">The sequence shown here is derived from an EMBL/GenBank/DDBJ whole genome shotgun (WGS) entry which is preliminary data.</text>
</comment>
<gene>
    <name evidence="1" type="ORF">ACFQY8_07740</name>
</gene>